<feature type="compositionally biased region" description="Basic residues" evidence="1">
    <location>
        <begin position="602"/>
        <end position="613"/>
    </location>
</feature>
<feature type="compositionally biased region" description="Basic and acidic residues" evidence="1">
    <location>
        <begin position="901"/>
        <end position="911"/>
    </location>
</feature>
<accession>A0A448Z069</accession>
<organism evidence="2 3">
    <name type="scientific">Pseudo-nitzschia multistriata</name>
    <dbReference type="NCBI Taxonomy" id="183589"/>
    <lineage>
        <taxon>Eukaryota</taxon>
        <taxon>Sar</taxon>
        <taxon>Stramenopiles</taxon>
        <taxon>Ochrophyta</taxon>
        <taxon>Bacillariophyta</taxon>
        <taxon>Bacillariophyceae</taxon>
        <taxon>Bacillariophycidae</taxon>
        <taxon>Bacillariales</taxon>
        <taxon>Bacillariaceae</taxon>
        <taxon>Pseudo-nitzschia</taxon>
    </lineage>
</organism>
<dbReference type="AlphaFoldDB" id="A0A448Z069"/>
<feature type="region of interest" description="Disordered" evidence="1">
    <location>
        <begin position="489"/>
        <end position="515"/>
    </location>
</feature>
<dbReference type="EMBL" id="CAACVS010000059">
    <property type="protein sequence ID" value="VEU35441.1"/>
    <property type="molecule type" value="Genomic_DNA"/>
</dbReference>
<reference evidence="2 3" key="1">
    <citation type="submission" date="2019-01" db="EMBL/GenBank/DDBJ databases">
        <authorList>
            <person name="Ferrante I. M."/>
        </authorList>
    </citation>
    <scope>NUCLEOTIDE SEQUENCE [LARGE SCALE GENOMIC DNA]</scope>
    <source>
        <strain evidence="2 3">B856</strain>
    </source>
</reference>
<feature type="compositionally biased region" description="Acidic residues" evidence="1">
    <location>
        <begin position="489"/>
        <end position="504"/>
    </location>
</feature>
<keyword evidence="3" id="KW-1185">Reference proteome</keyword>
<sequence length="977" mass="106857">MVQAQRFVASAFGGLLVSPAFFPGHIGLADAQQAAMYPNDLYHCNDPTNEENKLACDFGTHRWDLDALDPKAPPDDSGLCSELVDILVRAKEQEQAAAGQLSSQQQTLQADILVWETIMETSVVDSLEPCVLWAMTYGRLMRWGFPSPPPGKQHQEVQVQDSENPDPSDVSVAFDTILLTLVWDRGLADPLLYDSTQLHQLTGQHMLDSLKAELGPSEGPSVVEFLDLRVTAGLPDYDTRSLPLTLTGRVVFRDSRQALGPSSLRRVLLHSAFEDPEAMDLYLFRLRIASDPTLNEVDTVLAGREALTEFILQQGKIDTDTDPSRYELDPKKPVIDTSEMDLSEEDEGFVSNLLIAIISAVVAAIVAVCCFAYCLICRSRTSGQAFKTLEEHSLVDEEVLPPSAFEKKLQSHADDGVPAVRTASTKEMADDNEEYDIEYVTGSQVDDGVSDYEMDTLPPPSTYLPDTDDERSVLMSVMDGYDEEIAAETFTDEDHEDHNYEEDTQSVGSDANTSLYSYIPDDTSLTASLVNPSGPLYKSRSNTGGTFGSEKGKDSKPQTPETTAQTAQNKSLLWSVMDSLDKSPTADTDSDKAEVYIEHSSRKPRIASPRRPKITSPSTMLGPSPSDDDSRSHDSDSLLYGTEDDQESGRVAAAVPHGHSEAEQEQPPQSQPAAPNAQKKEEFEELWKDEDEADEAESVIGFFSLVQSARRSSEAPTDGSRAGADENENAVDTPRGDDAETNAKPTAYGASDEALVDRVPEKEEEESQDTEGEKDPKLSLPLPTPLESTLQEETKPTTAVPTISRSADDCSVSGSSVSSTDSSKFRSLLGQSDTNDAALLFGRQQKDDTPDAEVSMSSCTSNQLKSLLTRKGESDSSDEEADDFLFKETAVPETKTTRRIVVQEEEKKEGDFGDNDEDQEHSNRMYLPAAIRPNASSTPRGARSPEMHNNDDDATVYSVLSEAPSVDESIGSEMGWF</sequence>
<feature type="compositionally biased region" description="Low complexity" evidence="1">
    <location>
        <begin position="809"/>
        <end position="827"/>
    </location>
</feature>
<feature type="compositionally biased region" description="Low complexity" evidence="1">
    <location>
        <begin position="778"/>
        <end position="791"/>
    </location>
</feature>
<feature type="compositionally biased region" description="Low complexity" evidence="1">
    <location>
        <begin position="557"/>
        <end position="568"/>
    </location>
</feature>
<protein>
    <submittedName>
        <fullName evidence="2">Uncharacterized protein</fullName>
    </submittedName>
</protein>
<name>A0A448Z069_9STRA</name>
<evidence type="ECO:0000256" key="1">
    <source>
        <dbReference type="SAM" id="MobiDB-lite"/>
    </source>
</evidence>
<feature type="compositionally biased region" description="Basic and acidic residues" evidence="1">
    <location>
        <begin position="589"/>
        <end position="601"/>
    </location>
</feature>
<feature type="compositionally biased region" description="Low complexity" evidence="1">
    <location>
        <begin position="665"/>
        <end position="675"/>
    </location>
</feature>
<feature type="region of interest" description="Disordered" evidence="1">
    <location>
        <begin position="531"/>
        <end position="977"/>
    </location>
</feature>
<dbReference type="OrthoDB" id="54533at2759"/>
<feature type="compositionally biased region" description="Acidic residues" evidence="1">
    <location>
        <begin position="687"/>
        <end position="697"/>
    </location>
</feature>
<feature type="compositionally biased region" description="Polar residues" evidence="1">
    <location>
        <begin position="505"/>
        <end position="515"/>
    </location>
</feature>
<evidence type="ECO:0000313" key="2">
    <source>
        <dbReference type="EMBL" id="VEU35441.1"/>
    </source>
</evidence>
<dbReference type="Proteomes" id="UP000291116">
    <property type="component" value="Unassembled WGS sequence"/>
</dbReference>
<evidence type="ECO:0000313" key="3">
    <source>
        <dbReference type="Proteomes" id="UP000291116"/>
    </source>
</evidence>
<gene>
    <name evidence="2" type="ORF">PSNMU_V1.4_AUG-EV-PASAV3_0022150</name>
</gene>
<feature type="compositionally biased region" description="Polar residues" evidence="1">
    <location>
        <begin position="855"/>
        <end position="866"/>
    </location>
</feature>
<proteinExistence type="predicted"/>